<feature type="transmembrane region" description="Helical" evidence="14">
    <location>
        <begin position="173"/>
        <end position="192"/>
    </location>
</feature>
<comment type="function">
    <text evidence="14">Member of a two-component regulatory system.</text>
</comment>
<dbReference type="EC" id="2.7.13.3" evidence="14"/>
<dbReference type="PANTHER" id="PTHR45436:SF15">
    <property type="entry name" value="SENSOR HISTIDINE KINASE CUSS"/>
    <property type="match status" value="1"/>
</dbReference>
<dbReference type="InterPro" id="IPR003660">
    <property type="entry name" value="HAMP_dom"/>
</dbReference>
<dbReference type="PANTHER" id="PTHR45436">
    <property type="entry name" value="SENSOR HISTIDINE KINASE YKOH"/>
    <property type="match status" value="1"/>
</dbReference>
<dbReference type="Pfam" id="PF02518">
    <property type="entry name" value="HATPase_c"/>
    <property type="match status" value="1"/>
</dbReference>
<organism evidence="17">
    <name type="scientific">Candidatus Nitricoxidivorans perseverans</name>
    <dbReference type="NCBI Taxonomy" id="2975601"/>
    <lineage>
        <taxon>Bacteria</taxon>
        <taxon>Pseudomonadati</taxon>
        <taxon>Pseudomonadota</taxon>
        <taxon>Betaproteobacteria</taxon>
        <taxon>Nitrosomonadales</taxon>
        <taxon>Sterolibacteriaceae</taxon>
        <taxon>Candidatus Nitricoxidivorans</taxon>
    </lineage>
</organism>
<dbReference type="Gene3D" id="6.10.340.10">
    <property type="match status" value="1"/>
</dbReference>
<keyword evidence="3 14" id="KW-1003">Cell membrane</keyword>
<evidence type="ECO:0000256" key="3">
    <source>
        <dbReference type="ARBA" id="ARBA00022475"/>
    </source>
</evidence>
<dbReference type="SUPFAM" id="SSF47384">
    <property type="entry name" value="Homodimeric domain of signal transducing histidine kinase"/>
    <property type="match status" value="1"/>
</dbReference>
<dbReference type="InterPro" id="IPR003594">
    <property type="entry name" value="HATPase_dom"/>
</dbReference>
<keyword evidence="10 14" id="KW-0067">ATP-binding</keyword>
<keyword evidence="6 14" id="KW-0808">Transferase</keyword>
<feature type="domain" description="Histidine kinase" evidence="15">
    <location>
        <begin position="254"/>
        <end position="466"/>
    </location>
</feature>
<sequence>MNAGRKSITLRLTLLFAAASTAVLLALGLVVGDTVDRHFVEQDMAAMNGRMQIAAHLLAGARSPGDLAALRQHLESEMAASHHGLGGMAVAVLSGEDGAQTIIRTPGVDFPANLLDRSRIADAPRVWHRGEQPWRGIAAPLPTGIDGWPPALVALAIDISHHERFMASFRRTLWLFVAIAAMLTGFLGWAAVRRGLMPLSALRREAAAVTASRLDRRLPAESVPAELAELAETLNDMLARLEDSFRRLSDFSGDIAHELRTPLSNLMTQTQVALARARSADEYREVLASNAEEYEHLAHMIGDMLFLAQADHGLVVPNREPVDLAAQVRELFDFYEALAEEKGVRLSLEGKGEVPGDRLMLRRAIGNLLANAIRHTPTGGGICVRIEVAGNGAVILSVENTGETIPPEHLPRLFDRFYRADPSRRREGEGAGLGLAITRSIARAHGGEITVRSEPEGTRFELRLAK</sequence>
<evidence type="ECO:0000256" key="8">
    <source>
        <dbReference type="ARBA" id="ARBA00022741"/>
    </source>
</evidence>
<evidence type="ECO:0000256" key="10">
    <source>
        <dbReference type="ARBA" id="ARBA00022840"/>
    </source>
</evidence>
<evidence type="ECO:0000256" key="12">
    <source>
        <dbReference type="ARBA" id="ARBA00023012"/>
    </source>
</evidence>
<dbReference type="PROSITE" id="PS50885">
    <property type="entry name" value="HAMP"/>
    <property type="match status" value="1"/>
</dbReference>
<dbReference type="EMBL" id="CP107246">
    <property type="protein sequence ID" value="WIM06984.1"/>
    <property type="molecule type" value="Genomic_DNA"/>
</dbReference>
<evidence type="ECO:0000256" key="2">
    <source>
        <dbReference type="ARBA" id="ARBA00004429"/>
    </source>
</evidence>
<dbReference type="InterPro" id="IPR048590">
    <property type="entry name" value="CusS-like_sensor"/>
</dbReference>
<comment type="catalytic activity">
    <reaction evidence="1 14">
        <text>ATP + protein L-histidine = ADP + protein N-phospho-L-histidine.</text>
        <dbReference type="EC" id="2.7.13.3"/>
    </reaction>
</comment>
<keyword evidence="13 14" id="KW-0472">Membrane</keyword>
<dbReference type="AlphaFoldDB" id="A0AA49FNP1"/>
<protein>
    <recommendedName>
        <fullName evidence="14">Sensor protein</fullName>
        <ecNumber evidence="14">2.7.13.3</ecNumber>
    </recommendedName>
</protein>
<keyword evidence="7 14" id="KW-0812">Transmembrane</keyword>
<evidence type="ECO:0000256" key="5">
    <source>
        <dbReference type="ARBA" id="ARBA00022553"/>
    </source>
</evidence>
<evidence type="ECO:0000256" key="1">
    <source>
        <dbReference type="ARBA" id="ARBA00000085"/>
    </source>
</evidence>
<dbReference type="GO" id="GO:0000155">
    <property type="term" value="F:phosphorelay sensor kinase activity"/>
    <property type="evidence" value="ECO:0007669"/>
    <property type="project" value="InterPro"/>
</dbReference>
<evidence type="ECO:0000259" key="15">
    <source>
        <dbReference type="PROSITE" id="PS50109"/>
    </source>
</evidence>
<dbReference type="Pfam" id="PF00512">
    <property type="entry name" value="HisKA"/>
    <property type="match status" value="1"/>
</dbReference>
<evidence type="ECO:0000256" key="13">
    <source>
        <dbReference type="ARBA" id="ARBA00023136"/>
    </source>
</evidence>
<dbReference type="InterPro" id="IPR004358">
    <property type="entry name" value="Sig_transdc_His_kin-like_C"/>
</dbReference>
<evidence type="ECO:0000256" key="11">
    <source>
        <dbReference type="ARBA" id="ARBA00022989"/>
    </source>
</evidence>
<evidence type="ECO:0000256" key="9">
    <source>
        <dbReference type="ARBA" id="ARBA00022777"/>
    </source>
</evidence>
<dbReference type="InterPro" id="IPR006290">
    <property type="entry name" value="CztS_silS_copS"/>
</dbReference>
<dbReference type="InterPro" id="IPR050428">
    <property type="entry name" value="TCS_sensor_his_kinase"/>
</dbReference>
<dbReference type="SMART" id="SM00388">
    <property type="entry name" value="HisKA"/>
    <property type="match status" value="1"/>
</dbReference>
<dbReference type="SUPFAM" id="SSF55874">
    <property type="entry name" value="ATPase domain of HSP90 chaperone/DNA topoisomerase II/histidine kinase"/>
    <property type="match status" value="1"/>
</dbReference>
<gene>
    <name evidence="17" type="ORF">OHM77_06880</name>
</gene>
<dbReference type="InterPro" id="IPR036890">
    <property type="entry name" value="HATPase_C_sf"/>
</dbReference>
<reference evidence="17" key="1">
    <citation type="journal article" date="2023" name="Nat. Microbiol.">
        <title>Enrichment and characterization of a nitric oxide-reducing microbial community in a continuous bioreactor.</title>
        <authorList>
            <person name="Garrido-Amador P."/>
            <person name="Stortenbeker N."/>
            <person name="Wessels H.J.C.T."/>
            <person name="Speth D.R."/>
            <person name="Garcia-Heredia I."/>
            <person name="Kartal B."/>
        </authorList>
    </citation>
    <scope>NUCLEOTIDE SEQUENCE</scope>
    <source>
        <strain evidence="17">MAG1</strain>
    </source>
</reference>
<evidence type="ECO:0000256" key="4">
    <source>
        <dbReference type="ARBA" id="ARBA00022519"/>
    </source>
</evidence>
<dbReference type="PRINTS" id="PR00344">
    <property type="entry name" value="BCTRLSENSOR"/>
</dbReference>
<name>A0AA49FNP1_9PROT</name>
<feature type="domain" description="HAMP" evidence="16">
    <location>
        <begin position="193"/>
        <end position="246"/>
    </location>
</feature>
<dbReference type="Pfam" id="PF00672">
    <property type="entry name" value="HAMP"/>
    <property type="match status" value="1"/>
</dbReference>
<dbReference type="CDD" id="cd06225">
    <property type="entry name" value="HAMP"/>
    <property type="match status" value="1"/>
</dbReference>
<comment type="subcellular location">
    <subcellularLocation>
        <location evidence="2">Cell inner membrane</location>
        <topology evidence="2">Multi-pass membrane protein</topology>
    </subcellularLocation>
</comment>
<keyword evidence="8 14" id="KW-0547">Nucleotide-binding</keyword>
<keyword evidence="5" id="KW-0597">Phosphoprotein</keyword>
<evidence type="ECO:0000259" key="16">
    <source>
        <dbReference type="PROSITE" id="PS50885"/>
    </source>
</evidence>
<accession>A0AA49FNP1</accession>
<dbReference type="KEGG" id="npv:OHM77_06880"/>
<dbReference type="CDD" id="cd00075">
    <property type="entry name" value="HATPase"/>
    <property type="match status" value="1"/>
</dbReference>
<dbReference type="Gene3D" id="3.30.565.10">
    <property type="entry name" value="Histidine kinase-like ATPase, C-terminal domain"/>
    <property type="match status" value="1"/>
</dbReference>
<dbReference type="GO" id="GO:0005524">
    <property type="term" value="F:ATP binding"/>
    <property type="evidence" value="ECO:0007669"/>
    <property type="project" value="UniProtKB-KW"/>
</dbReference>
<dbReference type="FunFam" id="3.30.565.10:FF:000006">
    <property type="entry name" value="Sensor histidine kinase WalK"/>
    <property type="match status" value="1"/>
</dbReference>
<dbReference type="SMART" id="SM00304">
    <property type="entry name" value="HAMP"/>
    <property type="match status" value="1"/>
</dbReference>
<dbReference type="GO" id="GO:0005886">
    <property type="term" value="C:plasma membrane"/>
    <property type="evidence" value="ECO:0007669"/>
    <property type="project" value="UniProtKB-SubCell"/>
</dbReference>
<dbReference type="SMART" id="SM00387">
    <property type="entry name" value="HATPase_c"/>
    <property type="match status" value="1"/>
</dbReference>
<keyword evidence="12 14" id="KW-0902">Two-component regulatory system</keyword>
<evidence type="ECO:0000313" key="17">
    <source>
        <dbReference type="EMBL" id="WIM06984.1"/>
    </source>
</evidence>
<evidence type="ECO:0000256" key="14">
    <source>
        <dbReference type="RuleBase" id="RU364088"/>
    </source>
</evidence>
<evidence type="ECO:0000256" key="7">
    <source>
        <dbReference type="ARBA" id="ARBA00022692"/>
    </source>
</evidence>
<proteinExistence type="predicted"/>
<dbReference type="NCBIfam" id="TIGR01386">
    <property type="entry name" value="cztS_silS_copS"/>
    <property type="match status" value="1"/>
</dbReference>
<dbReference type="InterPro" id="IPR003661">
    <property type="entry name" value="HisK_dim/P_dom"/>
</dbReference>
<keyword evidence="11 14" id="KW-1133">Transmembrane helix</keyword>
<dbReference type="CDD" id="cd00082">
    <property type="entry name" value="HisKA"/>
    <property type="match status" value="1"/>
</dbReference>
<dbReference type="PROSITE" id="PS50109">
    <property type="entry name" value="HIS_KIN"/>
    <property type="match status" value="1"/>
</dbReference>
<keyword evidence="4 14" id="KW-0997">Cell inner membrane</keyword>
<dbReference type="InterPro" id="IPR036097">
    <property type="entry name" value="HisK_dim/P_sf"/>
</dbReference>
<dbReference type="Gene3D" id="1.10.287.130">
    <property type="match status" value="1"/>
</dbReference>
<dbReference type="InterPro" id="IPR005467">
    <property type="entry name" value="His_kinase_dom"/>
</dbReference>
<dbReference type="Proteomes" id="UP001234916">
    <property type="component" value="Chromosome"/>
</dbReference>
<dbReference type="Pfam" id="PF21085">
    <property type="entry name" value="CusS"/>
    <property type="match status" value="1"/>
</dbReference>
<evidence type="ECO:0000256" key="6">
    <source>
        <dbReference type="ARBA" id="ARBA00022679"/>
    </source>
</evidence>
<keyword evidence="9 14" id="KW-0418">Kinase</keyword>